<evidence type="ECO:0000313" key="4">
    <source>
        <dbReference type="EMBL" id="VDM64611.1"/>
    </source>
</evidence>
<reference evidence="6" key="1">
    <citation type="submission" date="2017-02" db="UniProtKB">
        <authorList>
            <consortium name="WormBaseParasite"/>
        </authorList>
    </citation>
    <scope>IDENTIFICATION</scope>
</reference>
<dbReference type="EMBL" id="UYYA01005413">
    <property type="protein sequence ID" value="VDM64611.1"/>
    <property type="molecule type" value="Genomic_DNA"/>
</dbReference>
<feature type="transmembrane region" description="Helical" evidence="2">
    <location>
        <begin position="157"/>
        <end position="179"/>
    </location>
</feature>
<dbReference type="InterPro" id="IPR055355">
    <property type="entry name" value="ZP-C"/>
</dbReference>
<reference evidence="4 5" key="2">
    <citation type="submission" date="2018-11" db="EMBL/GenBank/DDBJ databases">
        <authorList>
            <consortium name="Pathogen Informatics"/>
        </authorList>
    </citation>
    <scope>NUCLEOTIDE SEQUENCE [LARGE SCALE GENOMIC DNA]</scope>
    <source>
        <strain evidence="4 5">Costa Rica</strain>
    </source>
</reference>
<dbReference type="AlphaFoldDB" id="A0A0R3Q1V2"/>
<gene>
    <name evidence="4" type="ORF">ACOC_LOCUS13026</name>
</gene>
<dbReference type="Proteomes" id="UP000267027">
    <property type="component" value="Unassembled WGS sequence"/>
</dbReference>
<evidence type="ECO:0000313" key="5">
    <source>
        <dbReference type="Proteomes" id="UP000267027"/>
    </source>
</evidence>
<evidence type="ECO:0000256" key="2">
    <source>
        <dbReference type="SAM" id="Phobius"/>
    </source>
</evidence>
<dbReference type="InterPro" id="IPR042235">
    <property type="entry name" value="ZP-C_dom"/>
</dbReference>
<proteinExistence type="predicted"/>
<organism evidence="6">
    <name type="scientific">Angiostrongylus costaricensis</name>
    <name type="common">Nematode worm</name>
    <dbReference type="NCBI Taxonomy" id="334426"/>
    <lineage>
        <taxon>Eukaryota</taxon>
        <taxon>Metazoa</taxon>
        <taxon>Ecdysozoa</taxon>
        <taxon>Nematoda</taxon>
        <taxon>Chromadorea</taxon>
        <taxon>Rhabditida</taxon>
        <taxon>Rhabditina</taxon>
        <taxon>Rhabditomorpha</taxon>
        <taxon>Strongyloidea</taxon>
        <taxon>Metastrongylidae</taxon>
        <taxon>Angiostrongylus</taxon>
    </lineage>
</organism>
<dbReference type="WBParaSite" id="ACOC_0001302501-mRNA-1">
    <property type="protein sequence ID" value="ACOC_0001302501-mRNA-1"/>
    <property type="gene ID" value="ACOC_0001302501"/>
</dbReference>
<dbReference type="OrthoDB" id="5825797at2759"/>
<dbReference type="Gene3D" id="2.60.40.4100">
    <property type="entry name" value="Zona pellucida, ZP-C domain"/>
    <property type="match status" value="1"/>
</dbReference>
<keyword evidence="1" id="KW-1015">Disulfide bond</keyword>
<name>A0A0R3Q1V2_ANGCS</name>
<dbReference type="Pfam" id="PF00100">
    <property type="entry name" value="Zona_pellucida"/>
    <property type="match status" value="1"/>
</dbReference>
<evidence type="ECO:0000313" key="6">
    <source>
        <dbReference type="WBParaSite" id="ACOC_0001302501-mRNA-1"/>
    </source>
</evidence>
<dbReference type="InterPro" id="IPR001507">
    <property type="entry name" value="ZP_dom"/>
</dbReference>
<accession>A0A0R3Q1V2</accession>
<keyword evidence="5" id="KW-1185">Reference proteome</keyword>
<evidence type="ECO:0000259" key="3">
    <source>
        <dbReference type="PROSITE" id="PS51034"/>
    </source>
</evidence>
<feature type="domain" description="ZP" evidence="3">
    <location>
        <begin position="1"/>
        <end position="118"/>
    </location>
</feature>
<sequence length="187" mass="21272">MKMELRSKQKHEQNKVILGQFFDLEFDDDHTNGNYTVANCVARNADGRENITLIENGCPTRTALEYVVRGGIRKHQNGFSIPMRAFRFKNDGTVKIVCRLDNCNRCDTRVCTKNIRKRSYASEEPIDFTEGEEVEILLTVTDEALSQSTYCVTRTNFVSVSSLGSAALIAQFLVLLKLFHRARSHTM</sequence>
<protein>
    <submittedName>
        <fullName evidence="6">ZP domain-containing protein</fullName>
    </submittedName>
</protein>
<dbReference type="PROSITE" id="PS51034">
    <property type="entry name" value="ZP_2"/>
    <property type="match status" value="1"/>
</dbReference>
<keyword evidence="2" id="KW-0812">Transmembrane</keyword>
<keyword evidence="2" id="KW-1133">Transmembrane helix</keyword>
<evidence type="ECO:0000256" key="1">
    <source>
        <dbReference type="ARBA" id="ARBA00023157"/>
    </source>
</evidence>
<keyword evidence="2" id="KW-0472">Membrane</keyword>